<keyword evidence="1" id="KW-0472">Membrane</keyword>
<keyword evidence="1" id="KW-0812">Transmembrane</keyword>
<evidence type="ECO:0000313" key="4">
    <source>
        <dbReference type="Proteomes" id="UP000005408"/>
    </source>
</evidence>
<accession>A0A8W8MH71</accession>
<feature type="signal peptide" evidence="2">
    <location>
        <begin position="1"/>
        <end position="23"/>
    </location>
</feature>
<keyword evidence="2" id="KW-0732">Signal</keyword>
<name>A0A8W8MH71_MAGGI</name>
<feature type="chain" id="PRO_5036484906" description="TNFR-Cys domain-containing protein" evidence="2">
    <location>
        <begin position="24"/>
        <end position="298"/>
    </location>
</feature>
<dbReference type="EnsemblMetazoa" id="G34097.1">
    <property type="protein sequence ID" value="G34097.1:cds"/>
    <property type="gene ID" value="G34097"/>
</dbReference>
<protein>
    <recommendedName>
        <fullName evidence="5">TNFR-Cys domain-containing protein</fullName>
    </recommendedName>
</protein>
<dbReference type="AlphaFoldDB" id="A0A8W8MH71"/>
<evidence type="ECO:0000256" key="2">
    <source>
        <dbReference type="SAM" id="SignalP"/>
    </source>
</evidence>
<dbReference type="Gene3D" id="2.170.300.10">
    <property type="entry name" value="Tie2 ligand-binding domain superfamily"/>
    <property type="match status" value="1"/>
</dbReference>
<organism evidence="3 4">
    <name type="scientific">Magallana gigas</name>
    <name type="common">Pacific oyster</name>
    <name type="synonym">Crassostrea gigas</name>
    <dbReference type="NCBI Taxonomy" id="29159"/>
    <lineage>
        <taxon>Eukaryota</taxon>
        <taxon>Metazoa</taxon>
        <taxon>Spiralia</taxon>
        <taxon>Lophotrochozoa</taxon>
        <taxon>Mollusca</taxon>
        <taxon>Bivalvia</taxon>
        <taxon>Autobranchia</taxon>
        <taxon>Pteriomorphia</taxon>
        <taxon>Ostreida</taxon>
        <taxon>Ostreoidea</taxon>
        <taxon>Ostreidae</taxon>
        <taxon>Magallana</taxon>
    </lineage>
</organism>
<evidence type="ECO:0000313" key="3">
    <source>
        <dbReference type="EnsemblMetazoa" id="G34097.1:cds"/>
    </source>
</evidence>
<reference evidence="3" key="1">
    <citation type="submission" date="2022-08" db="UniProtKB">
        <authorList>
            <consortium name="EnsemblMetazoa"/>
        </authorList>
    </citation>
    <scope>IDENTIFICATION</scope>
    <source>
        <strain evidence="3">05x7-T-G4-1.051#20</strain>
    </source>
</reference>
<proteinExistence type="predicted"/>
<dbReference type="Proteomes" id="UP000005408">
    <property type="component" value="Unassembled WGS sequence"/>
</dbReference>
<evidence type="ECO:0008006" key="5">
    <source>
        <dbReference type="Google" id="ProtNLM"/>
    </source>
</evidence>
<evidence type="ECO:0000256" key="1">
    <source>
        <dbReference type="SAM" id="Phobius"/>
    </source>
</evidence>
<feature type="transmembrane region" description="Helical" evidence="1">
    <location>
        <begin position="140"/>
        <end position="166"/>
    </location>
</feature>
<keyword evidence="4" id="KW-1185">Reference proteome</keyword>
<sequence>MLKFICAIPVIVLLCFMKFNVLGCDGFQKCCVGYMWDEFLQNCTKCSTGYTGINCTEQCPFPTYGEICQKLCNCDSTLCDFSTGCKPNRTRAANVTMTSSMTEVFYYIETTDLNTYSEKSSNKHHTEPYNFSQLKGNNILFHPLVLSLFSFNVIFIIIILIFLFIISRTLYCKPVPSGLCKKEAKRKKKMKQSSYQGNTENESEDCLLHSDFTSVAVTSNTLISKKNNQYDSRNPSENAEYTDTKSVYTEMTAVSLSNRGESLQLQRQPCQSVDDHVYSATDTLRFESETDTKEFLNE</sequence>
<keyword evidence="1" id="KW-1133">Transmembrane helix</keyword>